<dbReference type="EMBL" id="KB467942">
    <property type="protein sequence ID" value="PCH37801.1"/>
    <property type="molecule type" value="Genomic_DNA"/>
</dbReference>
<protein>
    <submittedName>
        <fullName evidence="3">NAD(P)-binding protein</fullName>
    </submittedName>
</protein>
<dbReference type="Pfam" id="PF00106">
    <property type="entry name" value="adh_short"/>
    <property type="match status" value="1"/>
</dbReference>
<accession>A0A2H3J796</accession>
<dbReference type="PANTHER" id="PTHR43899:SF13">
    <property type="entry name" value="RH59310P"/>
    <property type="match status" value="1"/>
</dbReference>
<dbReference type="SUPFAM" id="SSF51735">
    <property type="entry name" value="NAD(P)-binding Rossmann-fold domains"/>
    <property type="match status" value="1"/>
</dbReference>
<dbReference type="PANTHER" id="PTHR43899">
    <property type="entry name" value="RH59310P"/>
    <property type="match status" value="1"/>
</dbReference>
<dbReference type="Proteomes" id="UP000218811">
    <property type="component" value="Unassembled WGS sequence"/>
</dbReference>
<reference evidence="3 4" key="1">
    <citation type="journal article" date="2012" name="Science">
        <title>The Paleozoic origin of enzymatic lignin decomposition reconstructed from 31 fungal genomes.</title>
        <authorList>
            <person name="Floudas D."/>
            <person name="Binder M."/>
            <person name="Riley R."/>
            <person name="Barry K."/>
            <person name="Blanchette R.A."/>
            <person name="Henrissat B."/>
            <person name="Martinez A.T."/>
            <person name="Otillar R."/>
            <person name="Spatafora J.W."/>
            <person name="Yadav J.S."/>
            <person name="Aerts A."/>
            <person name="Benoit I."/>
            <person name="Boyd A."/>
            <person name="Carlson A."/>
            <person name="Copeland A."/>
            <person name="Coutinho P.M."/>
            <person name="de Vries R.P."/>
            <person name="Ferreira P."/>
            <person name="Findley K."/>
            <person name="Foster B."/>
            <person name="Gaskell J."/>
            <person name="Glotzer D."/>
            <person name="Gorecki P."/>
            <person name="Heitman J."/>
            <person name="Hesse C."/>
            <person name="Hori C."/>
            <person name="Igarashi K."/>
            <person name="Jurgens J.A."/>
            <person name="Kallen N."/>
            <person name="Kersten P."/>
            <person name="Kohler A."/>
            <person name="Kuees U."/>
            <person name="Kumar T.K.A."/>
            <person name="Kuo A."/>
            <person name="LaButti K."/>
            <person name="Larrondo L.F."/>
            <person name="Lindquist E."/>
            <person name="Ling A."/>
            <person name="Lombard V."/>
            <person name="Lucas S."/>
            <person name="Lundell T."/>
            <person name="Martin R."/>
            <person name="McLaughlin D.J."/>
            <person name="Morgenstern I."/>
            <person name="Morin E."/>
            <person name="Murat C."/>
            <person name="Nagy L.G."/>
            <person name="Nolan M."/>
            <person name="Ohm R.A."/>
            <person name="Patyshakuliyeva A."/>
            <person name="Rokas A."/>
            <person name="Ruiz-Duenas F.J."/>
            <person name="Sabat G."/>
            <person name="Salamov A."/>
            <person name="Samejima M."/>
            <person name="Schmutz J."/>
            <person name="Slot J.C."/>
            <person name="St John F."/>
            <person name="Stenlid J."/>
            <person name="Sun H."/>
            <person name="Sun S."/>
            <person name="Syed K."/>
            <person name="Tsang A."/>
            <person name="Wiebenga A."/>
            <person name="Young D."/>
            <person name="Pisabarro A."/>
            <person name="Eastwood D.C."/>
            <person name="Martin F."/>
            <person name="Cullen D."/>
            <person name="Grigoriev I.V."/>
            <person name="Hibbett D.S."/>
        </authorList>
    </citation>
    <scope>NUCLEOTIDE SEQUENCE [LARGE SCALE GENOMIC DNA]</scope>
    <source>
        <strain evidence="3 4">MD-104</strain>
    </source>
</reference>
<dbReference type="GO" id="GO:0016491">
    <property type="term" value="F:oxidoreductase activity"/>
    <property type="evidence" value="ECO:0007669"/>
    <property type="project" value="UniProtKB-KW"/>
</dbReference>
<dbReference type="PRINTS" id="PR00081">
    <property type="entry name" value="GDHRDH"/>
</dbReference>
<evidence type="ECO:0000256" key="2">
    <source>
        <dbReference type="ARBA" id="ARBA00023002"/>
    </source>
</evidence>
<dbReference type="Gene3D" id="3.40.50.720">
    <property type="entry name" value="NAD(P)-binding Rossmann-like Domain"/>
    <property type="match status" value="1"/>
</dbReference>
<dbReference type="InterPro" id="IPR051019">
    <property type="entry name" value="VLCFA-Steroid_DH"/>
</dbReference>
<name>A0A2H3J796_WOLCO</name>
<dbReference type="InterPro" id="IPR036291">
    <property type="entry name" value="NAD(P)-bd_dom_sf"/>
</dbReference>
<keyword evidence="2" id="KW-0560">Oxidoreductase</keyword>
<dbReference type="InterPro" id="IPR002347">
    <property type="entry name" value="SDR_fam"/>
</dbReference>
<organism evidence="3 4">
    <name type="scientific">Wolfiporia cocos (strain MD-104)</name>
    <name type="common">Brown rot fungus</name>
    <dbReference type="NCBI Taxonomy" id="742152"/>
    <lineage>
        <taxon>Eukaryota</taxon>
        <taxon>Fungi</taxon>
        <taxon>Dikarya</taxon>
        <taxon>Basidiomycota</taxon>
        <taxon>Agaricomycotina</taxon>
        <taxon>Agaricomycetes</taxon>
        <taxon>Polyporales</taxon>
        <taxon>Phaeolaceae</taxon>
        <taxon>Wolfiporia</taxon>
    </lineage>
</organism>
<evidence type="ECO:0000256" key="1">
    <source>
        <dbReference type="ARBA" id="ARBA00006484"/>
    </source>
</evidence>
<dbReference type="STRING" id="742152.A0A2H3J796"/>
<dbReference type="GO" id="GO:0005783">
    <property type="term" value="C:endoplasmic reticulum"/>
    <property type="evidence" value="ECO:0007669"/>
    <property type="project" value="TreeGrafter"/>
</dbReference>
<dbReference type="OrthoDB" id="47007at2759"/>
<keyword evidence="4" id="KW-1185">Reference proteome</keyword>
<dbReference type="AlphaFoldDB" id="A0A2H3J796"/>
<evidence type="ECO:0000313" key="4">
    <source>
        <dbReference type="Proteomes" id="UP000218811"/>
    </source>
</evidence>
<proteinExistence type="inferred from homology"/>
<evidence type="ECO:0000313" key="3">
    <source>
        <dbReference type="EMBL" id="PCH37801.1"/>
    </source>
</evidence>
<comment type="similarity">
    <text evidence="1">Belongs to the short-chain dehydrogenases/reductases (SDR) family.</text>
</comment>
<dbReference type="OMA" id="GFNVFLH"/>
<sequence>MAPRLVYTLAAVGAFMLAPQAVRLLRFVWLYVLRPSTVHRYLHGGRAYALVTGATDGIGRAVAQELYSRGFDLVIHGRNEEKVRAVAAEIAAGRAGGDVRCFVADAAQPGHDFAGMVAPFGALHITLVVHNVGGSPLVDKKIDDWSEAEVAGFVHWNAVFPLLLTRALLPQLRRAAQAGPVMVQFVGSHVGDHAPPRLPVYAGTKAFLGALARGLDTDERAWGPASGVRCAYLVVGSVRTRTNAAARGESLAVPGPERFARALVARVGCGRRRYAPYLPHAVVQWAMGALGESWVDWIAARVIRQAVQAEGKRD</sequence>
<gene>
    <name evidence="3" type="ORF">WOLCODRAFT_87619</name>
</gene>